<proteinExistence type="inferred from homology"/>
<evidence type="ECO:0000256" key="6">
    <source>
        <dbReference type="ARBA" id="ARBA00022982"/>
    </source>
</evidence>
<dbReference type="RefSeq" id="WP_243917864.1">
    <property type="nucleotide sequence ID" value="NZ_JALHLG010000003.1"/>
</dbReference>
<evidence type="ECO:0000256" key="4">
    <source>
        <dbReference type="ARBA" id="ARBA00022729"/>
    </source>
</evidence>
<feature type="chain" id="PRO_5045995090" evidence="8">
    <location>
        <begin position="22"/>
        <end position="386"/>
    </location>
</feature>
<evidence type="ECO:0000256" key="2">
    <source>
        <dbReference type="ARBA" id="ARBA00010548"/>
    </source>
</evidence>
<comment type="caution">
    <text evidence="9">The sequence shown here is derived from an EMBL/GenBank/DDBJ whole genome shotgun (WGS) entry which is preliminary data.</text>
</comment>
<accession>A0ABT0BLA0</accession>
<dbReference type="PANTHER" id="PTHR47197:SF3">
    <property type="entry name" value="DIHYDRO-HEME D1 DEHYDROGENASE"/>
    <property type="match status" value="1"/>
</dbReference>
<dbReference type="SUPFAM" id="SSF50969">
    <property type="entry name" value="YVTN repeat-like/Quinoprotein amine dehydrogenase"/>
    <property type="match status" value="1"/>
</dbReference>
<organism evidence="9 10">
    <name type="scientific">Novosphingobium beihaiensis</name>
    <dbReference type="NCBI Taxonomy" id="2930389"/>
    <lineage>
        <taxon>Bacteria</taxon>
        <taxon>Pseudomonadati</taxon>
        <taxon>Pseudomonadota</taxon>
        <taxon>Alphaproteobacteria</taxon>
        <taxon>Sphingomonadales</taxon>
        <taxon>Sphingomonadaceae</taxon>
        <taxon>Novosphingobium</taxon>
    </lineage>
</organism>
<evidence type="ECO:0000256" key="7">
    <source>
        <dbReference type="ARBA" id="ARBA00023002"/>
    </source>
</evidence>
<protein>
    <submittedName>
        <fullName evidence="9">Methylamine dehydrogenase</fullName>
    </submittedName>
</protein>
<name>A0ABT0BLA0_9SPHN</name>
<dbReference type="PANTHER" id="PTHR47197">
    <property type="entry name" value="PROTEIN NIRF"/>
    <property type="match status" value="1"/>
</dbReference>
<keyword evidence="10" id="KW-1185">Reference proteome</keyword>
<evidence type="ECO:0000256" key="3">
    <source>
        <dbReference type="ARBA" id="ARBA00022448"/>
    </source>
</evidence>
<keyword evidence="5" id="KW-0574">Periplasm</keyword>
<evidence type="ECO:0000256" key="5">
    <source>
        <dbReference type="ARBA" id="ARBA00022764"/>
    </source>
</evidence>
<dbReference type="InterPro" id="IPR009451">
    <property type="entry name" value="Metamine_DH_Hvc"/>
</dbReference>
<evidence type="ECO:0000256" key="8">
    <source>
        <dbReference type="SAM" id="SignalP"/>
    </source>
</evidence>
<evidence type="ECO:0000313" key="9">
    <source>
        <dbReference type="EMBL" id="MCJ2185833.1"/>
    </source>
</evidence>
<gene>
    <name evidence="9" type="ORF">MTR66_03275</name>
</gene>
<keyword evidence="3" id="KW-0813">Transport</keyword>
<comment type="subcellular location">
    <subcellularLocation>
        <location evidence="1">Periplasm</location>
    </subcellularLocation>
</comment>
<dbReference type="InterPro" id="IPR015943">
    <property type="entry name" value="WD40/YVTN_repeat-like_dom_sf"/>
</dbReference>
<keyword evidence="7" id="KW-0560">Oxidoreductase</keyword>
<comment type="similarity">
    <text evidence="2">Belongs to the aromatic amine dehydrogenase heavy chain family.</text>
</comment>
<dbReference type="EMBL" id="JALHLG010000003">
    <property type="protein sequence ID" value="MCJ2185833.1"/>
    <property type="molecule type" value="Genomic_DNA"/>
</dbReference>
<dbReference type="Pfam" id="PF06433">
    <property type="entry name" value="Me-amine-dh_H"/>
    <property type="match status" value="1"/>
</dbReference>
<feature type="signal peptide" evidence="8">
    <location>
        <begin position="1"/>
        <end position="21"/>
    </location>
</feature>
<keyword evidence="4 8" id="KW-0732">Signal</keyword>
<dbReference type="Proteomes" id="UP001202281">
    <property type="component" value="Unassembled WGS sequence"/>
</dbReference>
<reference evidence="9 10" key="1">
    <citation type="submission" date="2022-04" db="EMBL/GenBank/DDBJ databases">
        <title>Identification of a novel bacterium isolated from mangrove sediments.</title>
        <authorList>
            <person name="Pan X."/>
        </authorList>
    </citation>
    <scope>NUCLEOTIDE SEQUENCE [LARGE SCALE GENOMIC DNA]</scope>
    <source>
        <strain evidence="9 10">B2638</strain>
    </source>
</reference>
<keyword evidence="6" id="KW-0249">Electron transport</keyword>
<dbReference type="Gene3D" id="2.130.10.10">
    <property type="entry name" value="YVTN repeat-like/Quinoprotein amine dehydrogenase"/>
    <property type="match status" value="1"/>
</dbReference>
<sequence>MKKAKCLAIVLSLFSAAPAWAGGSASPAPVPEVEESDVAVLPPAGAHWMFAYFSFRNLAQLIDGDTGKQLGGVHIAQLSNIAFSPDKKHIYVAETIWSKGNRGTRQDMITVYDGRTLKLDHEIPLPGRLLAGDRLNTFSISADGRYAYVYDMAPASSVIVVDLEKRKVLPPVEIPGCALAFAAGNTGVVSVCGDGSLAVISHAGGKAEVTQTAPFFDAGEDPVYDNSVFDAKSGKGYLLSYSGRVYEVTAGSGSGAQIAQPWSLQEGAHMPRAETKPLVVNWLPGGQQPVAYDAATGRLYVLMHKGEFWSYKEAGEELWEVDVATHKVLRRAALDKPAMSVAVSQDKEPLLFLAEPGGAIHIWDAATLSEKASAASMGPSHFVVAP</sequence>
<dbReference type="InterPro" id="IPR011044">
    <property type="entry name" value="Quino_amine_DH_bsu"/>
</dbReference>
<dbReference type="InterPro" id="IPR051200">
    <property type="entry name" value="Host-pathogen_enzymatic-act"/>
</dbReference>
<evidence type="ECO:0000313" key="10">
    <source>
        <dbReference type="Proteomes" id="UP001202281"/>
    </source>
</evidence>
<evidence type="ECO:0000256" key="1">
    <source>
        <dbReference type="ARBA" id="ARBA00004418"/>
    </source>
</evidence>